<dbReference type="AlphaFoldDB" id="A0A8X6J6C8"/>
<comment type="caution">
    <text evidence="1">The sequence shown here is derived from an EMBL/GenBank/DDBJ whole genome shotgun (WGS) entry which is preliminary data.</text>
</comment>
<evidence type="ECO:0000313" key="1">
    <source>
        <dbReference type="EMBL" id="GFQ93645.1"/>
    </source>
</evidence>
<reference evidence="1" key="1">
    <citation type="submission" date="2020-07" db="EMBL/GenBank/DDBJ databases">
        <title>Multicomponent nature underlies the extraordinary mechanical properties of spider dragline silk.</title>
        <authorList>
            <person name="Kono N."/>
            <person name="Nakamura H."/>
            <person name="Mori M."/>
            <person name="Yoshida Y."/>
            <person name="Ohtoshi R."/>
            <person name="Malay A.D."/>
            <person name="Moran D.A.P."/>
            <person name="Tomita M."/>
            <person name="Numata K."/>
            <person name="Arakawa K."/>
        </authorList>
    </citation>
    <scope>NUCLEOTIDE SEQUENCE</scope>
</reference>
<proteinExistence type="predicted"/>
<dbReference type="EMBL" id="BMAO01004293">
    <property type="protein sequence ID" value="GFQ93645.1"/>
    <property type="molecule type" value="Genomic_DNA"/>
</dbReference>
<protein>
    <submittedName>
        <fullName evidence="1">Uncharacterized protein</fullName>
    </submittedName>
</protein>
<gene>
    <name evidence="1" type="ORF">TNCT_514941</name>
</gene>
<dbReference type="Proteomes" id="UP000887116">
    <property type="component" value="Unassembled WGS sequence"/>
</dbReference>
<evidence type="ECO:0000313" key="2">
    <source>
        <dbReference type="Proteomes" id="UP000887116"/>
    </source>
</evidence>
<organism evidence="1 2">
    <name type="scientific">Trichonephila clavata</name>
    <name type="common">Joro spider</name>
    <name type="synonym">Nephila clavata</name>
    <dbReference type="NCBI Taxonomy" id="2740835"/>
    <lineage>
        <taxon>Eukaryota</taxon>
        <taxon>Metazoa</taxon>
        <taxon>Ecdysozoa</taxon>
        <taxon>Arthropoda</taxon>
        <taxon>Chelicerata</taxon>
        <taxon>Arachnida</taxon>
        <taxon>Araneae</taxon>
        <taxon>Araneomorphae</taxon>
        <taxon>Entelegynae</taxon>
        <taxon>Araneoidea</taxon>
        <taxon>Nephilidae</taxon>
        <taxon>Trichonephila</taxon>
    </lineage>
</organism>
<accession>A0A8X6J6C8</accession>
<sequence>MRLGQEFVLIQIYVQEFLKLVLQNTEVKKEDKHEDEQEEDGIHGQRKFVEPGNIIGLSRYTEFLEIYCGIIL</sequence>
<keyword evidence="2" id="KW-1185">Reference proteome</keyword>
<name>A0A8X6J6C8_TRICU</name>